<feature type="transmembrane region" description="Helical" evidence="13">
    <location>
        <begin position="392"/>
        <end position="412"/>
    </location>
</feature>
<gene>
    <name evidence="14" type="ORF">HLA91_04645</name>
</gene>
<dbReference type="EMBL" id="JABEMC010000002">
    <property type="protein sequence ID" value="NNG78666.1"/>
    <property type="molecule type" value="Genomic_DNA"/>
</dbReference>
<dbReference type="SUPFAM" id="SSF144083">
    <property type="entry name" value="Magnesium transport protein CorA, transmembrane region"/>
    <property type="match status" value="1"/>
</dbReference>
<evidence type="ECO:0000256" key="1">
    <source>
        <dbReference type="ARBA" id="ARBA00004651"/>
    </source>
</evidence>
<evidence type="ECO:0000256" key="13">
    <source>
        <dbReference type="SAM" id="Phobius"/>
    </source>
</evidence>
<reference evidence="14 15" key="1">
    <citation type="submission" date="2020-05" db="EMBL/GenBank/DDBJ databases">
        <title>MicrobeNet Type strains.</title>
        <authorList>
            <person name="Nicholson A.C."/>
        </authorList>
    </citation>
    <scope>NUCLEOTIDE SEQUENCE [LARGE SCALE GENOMIC DNA]</scope>
    <source>
        <strain evidence="14 15">CCUG 46604</strain>
    </source>
</reference>
<organism evidence="14 15">
    <name type="scientific">Brevibacterium luteolum</name>
    <dbReference type="NCBI Taxonomy" id="199591"/>
    <lineage>
        <taxon>Bacteria</taxon>
        <taxon>Bacillati</taxon>
        <taxon>Actinomycetota</taxon>
        <taxon>Actinomycetes</taxon>
        <taxon>Micrococcales</taxon>
        <taxon>Brevibacteriaceae</taxon>
        <taxon>Brevibacterium</taxon>
    </lineage>
</organism>
<dbReference type="InterPro" id="IPR045863">
    <property type="entry name" value="CorA_TM1_TM2"/>
</dbReference>
<evidence type="ECO:0000313" key="15">
    <source>
        <dbReference type="Proteomes" id="UP000549517"/>
    </source>
</evidence>
<accession>A0A849B042</accession>
<proteinExistence type="inferred from homology"/>
<evidence type="ECO:0000256" key="10">
    <source>
        <dbReference type="ARBA" id="ARBA00034269"/>
    </source>
</evidence>
<evidence type="ECO:0000256" key="12">
    <source>
        <dbReference type="SAM" id="MobiDB-lite"/>
    </source>
</evidence>
<keyword evidence="7 13" id="KW-1133">Transmembrane helix</keyword>
<feature type="region of interest" description="Disordered" evidence="12">
    <location>
        <begin position="136"/>
        <end position="168"/>
    </location>
</feature>
<evidence type="ECO:0000256" key="3">
    <source>
        <dbReference type="ARBA" id="ARBA00022448"/>
    </source>
</evidence>
<keyword evidence="4" id="KW-1003">Cell membrane</keyword>
<dbReference type="CDD" id="cd12830">
    <property type="entry name" value="MtCorA-like"/>
    <property type="match status" value="1"/>
</dbReference>
<comment type="caution">
    <text evidence="14">The sequence shown here is derived from an EMBL/GenBank/DDBJ whole genome shotgun (WGS) entry which is preliminary data.</text>
</comment>
<comment type="function">
    <text evidence="11">Mediates influx of magnesium ions. Alternates between open and closed states. Activated by low cytoplasmic Mg(2+) levels. Inactive when cytoplasmic Mg(2+) levels are high.</text>
</comment>
<evidence type="ECO:0000256" key="8">
    <source>
        <dbReference type="ARBA" id="ARBA00023065"/>
    </source>
</evidence>
<comment type="similarity">
    <text evidence="2">Belongs to the CorA metal ion transporter (MIT) (TC 1.A.35) family.</text>
</comment>
<keyword evidence="8" id="KW-0406">Ion transport</keyword>
<evidence type="ECO:0000256" key="2">
    <source>
        <dbReference type="ARBA" id="ARBA00009765"/>
    </source>
</evidence>
<evidence type="ECO:0000313" key="14">
    <source>
        <dbReference type="EMBL" id="NNG78666.1"/>
    </source>
</evidence>
<protein>
    <submittedName>
        <fullName evidence="14">Magnesium and cobalt transport protein CorA</fullName>
    </submittedName>
</protein>
<dbReference type="GO" id="GO:0050897">
    <property type="term" value="F:cobalt ion binding"/>
    <property type="evidence" value="ECO:0007669"/>
    <property type="project" value="TreeGrafter"/>
</dbReference>
<evidence type="ECO:0000256" key="9">
    <source>
        <dbReference type="ARBA" id="ARBA00023136"/>
    </source>
</evidence>
<dbReference type="InterPro" id="IPR002523">
    <property type="entry name" value="MgTranspt_CorA/ZnTranspt_ZntB"/>
</dbReference>
<dbReference type="Proteomes" id="UP000549517">
    <property type="component" value="Unassembled WGS sequence"/>
</dbReference>
<dbReference type="FunFam" id="1.20.58.340:FF:000004">
    <property type="entry name" value="Magnesium transport protein CorA"/>
    <property type="match status" value="1"/>
</dbReference>
<dbReference type="PANTHER" id="PTHR46494">
    <property type="entry name" value="CORA FAMILY METAL ION TRANSPORTER (EUROFUNG)"/>
    <property type="match status" value="1"/>
</dbReference>
<dbReference type="Gene3D" id="3.30.460.20">
    <property type="entry name" value="CorA soluble domain-like"/>
    <property type="match status" value="1"/>
</dbReference>
<name>A0A849B042_9MICO</name>
<dbReference type="AlphaFoldDB" id="A0A849B042"/>
<evidence type="ECO:0000256" key="11">
    <source>
        <dbReference type="ARBA" id="ARBA00045497"/>
    </source>
</evidence>
<keyword evidence="6" id="KW-0460">Magnesium</keyword>
<evidence type="ECO:0000256" key="7">
    <source>
        <dbReference type="ARBA" id="ARBA00022989"/>
    </source>
</evidence>
<dbReference type="GO" id="GO:0015087">
    <property type="term" value="F:cobalt ion transmembrane transporter activity"/>
    <property type="evidence" value="ECO:0007669"/>
    <property type="project" value="TreeGrafter"/>
</dbReference>
<comment type="subcellular location">
    <subcellularLocation>
        <location evidence="1">Cell membrane</location>
        <topology evidence="1">Multi-pass membrane protein</topology>
    </subcellularLocation>
</comment>
<dbReference type="Gene3D" id="1.20.58.340">
    <property type="entry name" value="Magnesium transport protein CorA, transmembrane region"/>
    <property type="match status" value="2"/>
</dbReference>
<feature type="transmembrane region" description="Helical" evidence="13">
    <location>
        <begin position="361"/>
        <end position="380"/>
    </location>
</feature>
<feature type="compositionally biased region" description="Low complexity" evidence="12">
    <location>
        <begin position="140"/>
        <end position="154"/>
    </location>
</feature>
<comment type="catalytic activity">
    <reaction evidence="10">
        <text>Mg(2+)(in) = Mg(2+)(out)</text>
        <dbReference type="Rhea" id="RHEA:29827"/>
        <dbReference type="ChEBI" id="CHEBI:18420"/>
    </reaction>
</comment>
<dbReference type="PANTHER" id="PTHR46494:SF1">
    <property type="entry name" value="CORA FAMILY METAL ION TRANSPORTER (EUROFUNG)"/>
    <property type="match status" value="1"/>
</dbReference>
<dbReference type="GO" id="GO:0005886">
    <property type="term" value="C:plasma membrane"/>
    <property type="evidence" value="ECO:0007669"/>
    <property type="project" value="UniProtKB-SubCell"/>
</dbReference>
<evidence type="ECO:0000256" key="4">
    <source>
        <dbReference type="ARBA" id="ARBA00022475"/>
    </source>
</evidence>
<dbReference type="SUPFAM" id="SSF143865">
    <property type="entry name" value="CorA soluble domain-like"/>
    <property type="match status" value="1"/>
</dbReference>
<evidence type="ECO:0000256" key="5">
    <source>
        <dbReference type="ARBA" id="ARBA00022692"/>
    </source>
</evidence>
<keyword evidence="5 13" id="KW-0812">Transmembrane</keyword>
<dbReference type="GO" id="GO:0000287">
    <property type="term" value="F:magnesium ion binding"/>
    <property type="evidence" value="ECO:0007669"/>
    <property type="project" value="TreeGrafter"/>
</dbReference>
<dbReference type="GO" id="GO:0015095">
    <property type="term" value="F:magnesium ion transmembrane transporter activity"/>
    <property type="evidence" value="ECO:0007669"/>
    <property type="project" value="TreeGrafter"/>
</dbReference>
<dbReference type="InterPro" id="IPR045861">
    <property type="entry name" value="CorA_cytoplasmic_dom"/>
</dbReference>
<sequence>MSASMASSIVTAHAHQGGTMADLRYTYRFASEHLGHRRDDNFVLYSDHVEVASMTSIREAARALAAAEESDEERPFLWIDMYRPTHEDLTELAEAFSLHPLAIEDAIEAHQRPKYERYGSTEFVVLRPAVIRRNRPQAPAGLTDAQTGAAAGGARDTGGADGSGASEPAEAQSVDIKVGEIHIFLGARFIIVIRHGTLLDTQNVREVFESDTRFSGFPQFSALYRVMDRIVDNYLPVVAILEDQTDDLEERIFTGTPAQSQDIYHLSRELIELDRAVKPLEGVIDTLFDSLVVHTVPAELQRGLRDVADHIHSVNERVERLRSVLRELFTFNSTLISEAQNEDMRRMNELSIQQNEQMKKISGWAGILFFPSLVAGTYGMNFDTMPELHWIFGYPFALGLMVAGSGFLFWLFKRAGWL</sequence>
<keyword evidence="9 13" id="KW-0472">Membrane</keyword>
<dbReference type="Pfam" id="PF01544">
    <property type="entry name" value="CorA"/>
    <property type="match status" value="2"/>
</dbReference>
<evidence type="ECO:0000256" key="6">
    <source>
        <dbReference type="ARBA" id="ARBA00022842"/>
    </source>
</evidence>
<keyword evidence="3" id="KW-0813">Transport</keyword>